<sequence>MPPARSLSPSSRRFLCLFCQCRSPTPEHSSEATSSRLGPSALSPAPGPPDRPLGQPSHPGYRPASDRRQSPLQQLHHIAAARRLTTAVACNCTVAAPDDVRPTGYQSTSEDIEDVTTPAARPSNLAQPSQRHDVTDEKPTTTTTTTTTTKMKPSTTPLLALLLAATPLSLAAPAPENQVVLGHDHHIPTSTRVITTPTAFTTVPTPTTRTRMTPVPLWKMTTRTDSHKRPAPTPVGQAVWDWLFHPQPPNRAVRPKGEGCFCAGGSTCCYRPDEEIVCGLGMC</sequence>
<gene>
    <name evidence="2" type="ORF">B0T18DRAFT_134936</name>
</gene>
<feature type="compositionally biased region" description="Basic and acidic residues" evidence="1">
    <location>
        <begin position="130"/>
        <end position="139"/>
    </location>
</feature>
<dbReference type="Proteomes" id="UP001172155">
    <property type="component" value="Unassembled WGS sequence"/>
</dbReference>
<feature type="compositionally biased region" description="Low complexity" evidence="1">
    <location>
        <begin position="140"/>
        <end position="152"/>
    </location>
</feature>
<feature type="compositionally biased region" description="Polar residues" evidence="1">
    <location>
        <begin position="24"/>
        <end position="36"/>
    </location>
</feature>
<feature type="region of interest" description="Disordered" evidence="1">
    <location>
        <begin position="24"/>
        <end position="71"/>
    </location>
</feature>
<evidence type="ECO:0000256" key="1">
    <source>
        <dbReference type="SAM" id="MobiDB-lite"/>
    </source>
</evidence>
<organism evidence="2 3">
    <name type="scientific">Schizothecium vesticola</name>
    <dbReference type="NCBI Taxonomy" id="314040"/>
    <lineage>
        <taxon>Eukaryota</taxon>
        <taxon>Fungi</taxon>
        <taxon>Dikarya</taxon>
        <taxon>Ascomycota</taxon>
        <taxon>Pezizomycotina</taxon>
        <taxon>Sordariomycetes</taxon>
        <taxon>Sordariomycetidae</taxon>
        <taxon>Sordariales</taxon>
        <taxon>Schizotheciaceae</taxon>
        <taxon>Schizothecium</taxon>
    </lineage>
</organism>
<dbReference type="AlphaFoldDB" id="A0AA40K4J3"/>
<name>A0AA40K4J3_9PEZI</name>
<reference evidence="2" key="1">
    <citation type="submission" date="2023-06" db="EMBL/GenBank/DDBJ databases">
        <title>Genome-scale phylogeny and comparative genomics of the fungal order Sordariales.</title>
        <authorList>
            <consortium name="Lawrence Berkeley National Laboratory"/>
            <person name="Hensen N."/>
            <person name="Bonometti L."/>
            <person name="Westerberg I."/>
            <person name="Brannstrom I.O."/>
            <person name="Guillou S."/>
            <person name="Cros-Aarteil S."/>
            <person name="Calhoun S."/>
            <person name="Haridas S."/>
            <person name="Kuo A."/>
            <person name="Mondo S."/>
            <person name="Pangilinan J."/>
            <person name="Riley R."/>
            <person name="LaButti K."/>
            <person name="Andreopoulos B."/>
            <person name="Lipzen A."/>
            <person name="Chen C."/>
            <person name="Yanf M."/>
            <person name="Daum C."/>
            <person name="Ng V."/>
            <person name="Clum A."/>
            <person name="Steindorff A."/>
            <person name="Ohm R."/>
            <person name="Martin F."/>
            <person name="Silar P."/>
            <person name="Natvig D."/>
            <person name="Lalanne C."/>
            <person name="Gautier V."/>
            <person name="Ament-velasquez S.L."/>
            <person name="Kruys A."/>
            <person name="Hutchinson M.I."/>
            <person name="Powell A.J."/>
            <person name="Barry K."/>
            <person name="Miller A.N."/>
            <person name="Grigoriev I.V."/>
            <person name="Debuchy R."/>
            <person name="Gladieux P."/>
            <person name="Thoren M.H."/>
            <person name="Johannesson H."/>
        </authorList>
    </citation>
    <scope>NUCLEOTIDE SEQUENCE</scope>
    <source>
        <strain evidence="2">SMH3187-1</strain>
    </source>
</reference>
<proteinExistence type="predicted"/>
<keyword evidence="3" id="KW-1185">Reference proteome</keyword>
<dbReference type="EMBL" id="JAUKUD010000004">
    <property type="protein sequence ID" value="KAK0745635.1"/>
    <property type="molecule type" value="Genomic_DNA"/>
</dbReference>
<evidence type="ECO:0000313" key="3">
    <source>
        <dbReference type="Proteomes" id="UP001172155"/>
    </source>
</evidence>
<feature type="region of interest" description="Disordered" evidence="1">
    <location>
        <begin position="97"/>
        <end position="152"/>
    </location>
</feature>
<protein>
    <submittedName>
        <fullName evidence="2">Uncharacterized protein</fullName>
    </submittedName>
</protein>
<comment type="caution">
    <text evidence="2">The sequence shown here is derived from an EMBL/GenBank/DDBJ whole genome shotgun (WGS) entry which is preliminary data.</text>
</comment>
<evidence type="ECO:0000313" key="2">
    <source>
        <dbReference type="EMBL" id="KAK0745635.1"/>
    </source>
</evidence>
<accession>A0AA40K4J3</accession>